<evidence type="ECO:0000256" key="1">
    <source>
        <dbReference type="SAM" id="MobiDB-lite"/>
    </source>
</evidence>
<dbReference type="SUPFAM" id="SSF53300">
    <property type="entry name" value="vWA-like"/>
    <property type="match status" value="1"/>
</dbReference>
<dbReference type="AlphaFoldDB" id="A0A8I1FRB2"/>
<dbReference type="InterPro" id="IPR036465">
    <property type="entry name" value="vWFA_dom_sf"/>
</dbReference>
<feature type="compositionally biased region" description="Basic and acidic residues" evidence="1">
    <location>
        <begin position="229"/>
        <end position="240"/>
    </location>
</feature>
<feature type="region of interest" description="Disordered" evidence="1">
    <location>
        <begin position="229"/>
        <end position="261"/>
    </location>
</feature>
<name>A0A8I1FRB2_9PSED</name>
<dbReference type="RefSeq" id="WP_198822871.1">
    <property type="nucleotide sequence ID" value="NZ_JAEKCZ010000026.1"/>
</dbReference>
<dbReference type="EMBL" id="JAEKCZ010000026">
    <property type="protein sequence ID" value="MBJ2259237.1"/>
    <property type="molecule type" value="Genomic_DNA"/>
</dbReference>
<dbReference type="Gene3D" id="3.40.50.410">
    <property type="entry name" value="von Willebrand factor, type A domain"/>
    <property type="match status" value="1"/>
</dbReference>
<evidence type="ECO:0000313" key="2">
    <source>
        <dbReference type="EMBL" id="MBJ2259237.1"/>
    </source>
</evidence>
<protein>
    <recommendedName>
        <fullName evidence="4">VWA domain-containing protein</fullName>
    </recommendedName>
</protein>
<proteinExistence type="predicted"/>
<accession>A0A8I1FRB2</accession>
<evidence type="ECO:0000313" key="3">
    <source>
        <dbReference type="Proteomes" id="UP000658390"/>
    </source>
</evidence>
<comment type="caution">
    <text evidence="2">The sequence shown here is derived from an EMBL/GenBank/DDBJ whole genome shotgun (WGS) entry which is preliminary data.</text>
</comment>
<reference evidence="2" key="1">
    <citation type="submission" date="2020-12" db="EMBL/GenBank/DDBJ databases">
        <title>Antibiotic resistance and phylogeny of Pseudomonas spp. isolated over three decades from chicken meat in the Norwegian food chain.</title>
        <authorList>
            <person name="Moen B."/>
        </authorList>
    </citation>
    <scope>NUCLEOTIDE SEQUENCE</scope>
    <source>
        <strain evidence="2">MF6762</strain>
    </source>
</reference>
<dbReference type="Proteomes" id="UP000658390">
    <property type="component" value="Unassembled WGS sequence"/>
</dbReference>
<evidence type="ECO:0008006" key="4">
    <source>
        <dbReference type="Google" id="ProtNLM"/>
    </source>
</evidence>
<organism evidence="2 3">
    <name type="scientific">Pseudomonas psychrophila</name>
    <dbReference type="NCBI Taxonomy" id="122355"/>
    <lineage>
        <taxon>Bacteria</taxon>
        <taxon>Pseudomonadati</taxon>
        <taxon>Pseudomonadota</taxon>
        <taxon>Gammaproteobacteria</taxon>
        <taxon>Pseudomonadales</taxon>
        <taxon>Pseudomonadaceae</taxon>
        <taxon>Pseudomonas</taxon>
    </lineage>
</organism>
<sequence length="569" mass="61232">MGHFEALPSASKLSMRHLYLYTHMLIAEANRAGRKVRIVWAHISTASIGPDSTTPGGLVMKLPKMAALGSEEDVVLIDGLISHEIICHGLHTDFSVPMKPGIAGDLFNILEDPRGELLGKSKYPGANQKIHAAIRILKAKGVFRGPELAQETPPSILASWLVTELRSELLNQDCLTEFAKAYRALAVDTFGANLVGQVKQIALDGCHAGSSQGACDAADRIVALLKFAKDNSPDKPKSSENGDGNGNGNGEPQPSKGDLSSTIDQVLNASSNELGPFGKGLEEVLSANNKALSKSGGGYQPDNANEMQELRQSKTGGSIQNRAHLRAGAQKTAAMLSLTFEDMIETVTKSETRRTTEGKLNTRALWRYPLGEEKLFTKTTEGESIDTCFYLLGDESSSMASKFGPVPAQPDADKRITAHEACKRVSVAVGEVLNNLSIPVGIATYNNVVREWHGFEENWATTLQRFAPTPENGTSTHLAVVWALKKLIDRPEARKILIVATDGDPGNSETLNAAIAESSALGIEVRFVLIGDRYKSQYARAGLNHGVALNENELAKAVFEALKQAVAWS</sequence>
<gene>
    <name evidence="2" type="ORF">JFT45_22300</name>
</gene>